<evidence type="ECO:0000313" key="5">
    <source>
        <dbReference type="Proteomes" id="UP000178485"/>
    </source>
</evidence>
<feature type="domain" description="Transposase IS204/IS1001/IS1096/IS1165 DDE" evidence="2">
    <location>
        <begin position="171"/>
        <end position="326"/>
    </location>
</feature>
<dbReference type="AlphaFoldDB" id="A0A1G4G8V1"/>
<protein>
    <recommendedName>
        <fullName evidence="6">ISL3 family transposase</fullName>
    </recommendedName>
</protein>
<dbReference type="Pfam" id="PF14690">
    <property type="entry name" value="Zn_ribbon_ISL3"/>
    <property type="match status" value="1"/>
</dbReference>
<evidence type="ECO:0000259" key="2">
    <source>
        <dbReference type="Pfam" id="PF01610"/>
    </source>
</evidence>
<evidence type="ECO:0008006" key="6">
    <source>
        <dbReference type="Google" id="ProtNLM"/>
    </source>
</evidence>
<dbReference type="KEGG" id="pmuc:ING2E5A_2151"/>
<dbReference type="NCBIfam" id="NF033550">
    <property type="entry name" value="transpos_ISL3"/>
    <property type="match status" value="1"/>
</dbReference>
<dbReference type="RefSeq" id="WP_083373298.1">
    <property type="nucleotide sequence ID" value="NZ_LT608328.1"/>
</dbReference>
<proteinExistence type="predicted"/>
<dbReference type="STRING" id="1642646.ING2E5A_2151"/>
<keyword evidence="5" id="KW-1185">Reference proteome</keyword>
<feature type="domain" description="Transposase IS204/IS1001/IS1096/IS1165 zinc-finger" evidence="3">
    <location>
        <begin position="51"/>
        <end position="95"/>
    </location>
</feature>
<dbReference type="InterPro" id="IPR047951">
    <property type="entry name" value="Transpos_ISL3"/>
</dbReference>
<evidence type="ECO:0000259" key="3">
    <source>
        <dbReference type="Pfam" id="PF14690"/>
    </source>
</evidence>
<gene>
    <name evidence="4" type="ORF">ING2E5A_2151</name>
</gene>
<name>A0A1G4G8V1_9BACT</name>
<dbReference type="EMBL" id="LT608328">
    <property type="protein sequence ID" value="SCM58964.1"/>
    <property type="molecule type" value="Genomic_DNA"/>
</dbReference>
<dbReference type="PANTHER" id="PTHR33498">
    <property type="entry name" value="TRANSPOSASE FOR INSERTION SEQUENCE ELEMENT IS1557"/>
    <property type="match status" value="1"/>
</dbReference>
<reference evidence="4 5" key="1">
    <citation type="submission" date="2016-08" db="EMBL/GenBank/DDBJ databases">
        <authorList>
            <person name="Seilhamer J.J."/>
        </authorList>
    </citation>
    <scope>NUCLEOTIDE SEQUENCE [LARGE SCALE GENOMIC DNA]</scope>
    <source>
        <strain evidence="4">ING2-E5A</strain>
    </source>
</reference>
<dbReference type="Proteomes" id="UP000178485">
    <property type="component" value="Chromosome i"/>
</dbReference>
<dbReference type="InterPro" id="IPR029261">
    <property type="entry name" value="Transposase_Znf"/>
</dbReference>
<feature type="compositionally biased region" description="Polar residues" evidence="1">
    <location>
        <begin position="285"/>
        <end position="306"/>
    </location>
</feature>
<dbReference type="Pfam" id="PF01610">
    <property type="entry name" value="DDE_Tnp_ISL3"/>
    <property type="match status" value="1"/>
</dbReference>
<dbReference type="InterPro" id="IPR002560">
    <property type="entry name" value="Transposase_DDE"/>
</dbReference>
<accession>A0A1G4G8V1</accession>
<evidence type="ECO:0000313" key="4">
    <source>
        <dbReference type="EMBL" id="SCM58964.1"/>
    </source>
</evidence>
<organism evidence="4 5">
    <name type="scientific">Petrimonas mucosa</name>
    <dbReference type="NCBI Taxonomy" id="1642646"/>
    <lineage>
        <taxon>Bacteria</taxon>
        <taxon>Pseudomonadati</taxon>
        <taxon>Bacteroidota</taxon>
        <taxon>Bacteroidia</taxon>
        <taxon>Bacteroidales</taxon>
        <taxon>Dysgonomonadaceae</taxon>
        <taxon>Petrimonas</taxon>
    </lineage>
</organism>
<evidence type="ECO:0000256" key="1">
    <source>
        <dbReference type="SAM" id="MobiDB-lite"/>
    </source>
</evidence>
<dbReference type="Gene3D" id="1.10.10.60">
    <property type="entry name" value="Homeodomain-like"/>
    <property type="match status" value="1"/>
</dbReference>
<dbReference type="PANTHER" id="PTHR33498:SF1">
    <property type="entry name" value="TRANSPOSASE FOR INSERTION SEQUENCE ELEMENT IS1557"/>
    <property type="match status" value="1"/>
</dbReference>
<feature type="region of interest" description="Disordered" evidence="1">
    <location>
        <begin position="284"/>
        <end position="306"/>
    </location>
</feature>
<sequence>MIDYTSQPKDNNFSINKHSLQAIFGIPGVVFYDSVVSDNLILLSARLKGKTTKCTCCGKSSKSVHSSYTRKLTDLSVTGRAVKIILKVRKFRCRNSRCSQTVFSEQHLPLTQKYSRLTDRTSHYLQRLLIEVSSRKGEYISDLFSIKQSSSTCLRIVKSIEMPDYQELTTIGIDDWAYRKGKSYGTIIVNALNHRPVELLKSRDKEEVADWLKEHNSILYVTRDRSSSYSNAIKSGASKASQIADRFHLVKNLGDHIAHEIRMEYKTIKSSWLAHRKNLYKSKENNSCLSSGDNENTSDSQYNKHTNSVNHRKQELFNRIHELKNNNYSQRAIAKALNINRNTVRYYIEMEELLPRTAIYYNNYGDFMDLIKECCNQGLNVRTIFVSIKERGFKGNQTSFYQWFNRHFPEYQSKKRLPSSSPIVYEVTRFSGMSPNRLAIHLTNSEWGVSKETGECSKLYILV</sequence>